<evidence type="ECO:0000313" key="9">
    <source>
        <dbReference type="Proteomes" id="UP001431429"/>
    </source>
</evidence>
<dbReference type="InterPro" id="IPR004006">
    <property type="entry name" value="DhaK_dom"/>
</dbReference>
<dbReference type="InterPro" id="IPR004007">
    <property type="entry name" value="DhaL_dom"/>
</dbReference>
<evidence type="ECO:0000313" key="8">
    <source>
        <dbReference type="EMBL" id="MCM2387403.1"/>
    </source>
</evidence>
<dbReference type="RefSeq" id="WP_250917768.1">
    <property type="nucleotide sequence ID" value="NZ_JAMQAW010000003.1"/>
</dbReference>
<accession>A0ABT0UFK7</accession>
<evidence type="ECO:0000256" key="3">
    <source>
        <dbReference type="ARBA" id="ARBA00022777"/>
    </source>
</evidence>
<feature type="domain" description="DhaL" evidence="6">
    <location>
        <begin position="358"/>
        <end position="551"/>
    </location>
</feature>
<dbReference type="PANTHER" id="PTHR28629:SF4">
    <property type="entry name" value="TRIOKINASE_FMN CYCLASE"/>
    <property type="match status" value="1"/>
</dbReference>
<dbReference type="InterPro" id="IPR050861">
    <property type="entry name" value="Dihydroxyacetone_Kinase"/>
</dbReference>
<evidence type="ECO:0000256" key="5">
    <source>
        <dbReference type="SAM" id="MobiDB-lite"/>
    </source>
</evidence>
<dbReference type="PROSITE" id="PS51481">
    <property type="entry name" value="DHAK"/>
    <property type="match status" value="1"/>
</dbReference>
<feature type="compositionally biased region" description="Low complexity" evidence="5">
    <location>
        <begin position="333"/>
        <end position="346"/>
    </location>
</feature>
<evidence type="ECO:0000256" key="1">
    <source>
        <dbReference type="ARBA" id="ARBA00022679"/>
    </source>
</evidence>
<evidence type="ECO:0000259" key="7">
    <source>
        <dbReference type="PROSITE" id="PS51481"/>
    </source>
</evidence>
<evidence type="ECO:0000256" key="4">
    <source>
        <dbReference type="ARBA" id="ARBA00022840"/>
    </source>
</evidence>
<dbReference type="Pfam" id="PF02733">
    <property type="entry name" value="Dak1"/>
    <property type="match status" value="1"/>
</dbReference>
<evidence type="ECO:0000259" key="6">
    <source>
        <dbReference type="PROSITE" id="PS51480"/>
    </source>
</evidence>
<dbReference type="EMBL" id="JAMQAW010000003">
    <property type="protein sequence ID" value="MCM2387403.1"/>
    <property type="molecule type" value="Genomic_DNA"/>
</dbReference>
<dbReference type="EC" id="2.7.1.121" evidence="8"/>
<dbReference type="SUPFAM" id="SSF101473">
    <property type="entry name" value="DhaL-like"/>
    <property type="match status" value="1"/>
</dbReference>
<dbReference type="GO" id="GO:0047324">
    <property type="term" value="F:phosphoenolpyruvate-glycerone phosphotransferase activity"/>
    <property type="evidence" value="ECO:0007669"/>
    <property type="project" value="UniProtKB-EC"/>
</dbReference>
<sequence length="569" mass="57998">MSYFLPEDDAVRTACQGLALTYPGIGLCVEPLYLLATRPAPPRRVALVTGGGAGHEPLHTGLLGRGGLDAVIPGPVFTSPGSAQIAAATQAAAALGQRDGVLHIVKNYTGDRINFRLAAEQVRSAGIPVAEVVIDDDLATEGAAAGRRGTAATVVVEKLLGAMADQGADLDTLTALGNQVAAASRSLAVCARAHTAPATKTPAFRLEPHELDYGIGIHGERAAHTTTEPHTVGRVVTRMVDELLGTVAPGEHGVIALVSGLGGTSDLELHAIGALLHHHLTTRGIHVHALAAGTYVSALDMAGFSITLTALAPAWPALWDLPTDTPLRLPGPAASRTTALTPPTTTFDHQGREPELGQGSRAFLDELARLCAQAHSDLTALDQASGDGDFGDNFCGGVATAVRHATAAGITGITALADTFRDRVGGSSGPLFGILFSALAPGADHTPPDIPAIGAALHRALSRIAAIGGASPGDCTLIDALAPASEAMAATNLADSRRPLTAAALAAVEGARATAELTARRGRASYTGHRSVGRPDPGAVAIALVLIALARVHEPHPAAELPEPLTITR</sequence>
<dbReference type="Gene3D" id="3.30.1180.20">
    <property type="entry name" value="Dihydroxyacetone kinase, domain 2"/>
    <property type="match status" value="1"/>
</dbReference>
<dbReference type="PANTHER" id="PTHR28629">
    <property type="entry name" value="TRIOKINASE/FMN CYCLASE"/>
    <property type="match status" value="1"/>
</dbReference>
<keyword evidence="2" id="KW-0547">Nucleotide-binding</keyword>
<feature type="region of interest" description="Disordered" evidence="5">
    <location>
        <begin position="333"/>
        <end position="353"/>
    </location>
</feature>
<proteinExistence type="predicted"/>
<keyword evidence="9" id="KW-1185">Reference proteome</keyword>
<feature type="domain" description="DhaK" evidence="7">
    <location>
        <begin position="6"/>
        <end position="328"/>
    </location>
</feature>
<dbReference type="Gene3D" id="3.40.50.10440">
    <property type="entry name" value="Dihydroxyacetone kinase, domain 1"/>
    <property type="match status" value="1"/>
</dbReference>
<dbReference type="SMART" id="SM01120">
    <property type="entry name" value="Dak2"/>
    <property type="match status" value="1"/>
</dbReference>
<dbReference type="SUPFAM" id="SSF82549">
    <property type="entry name" value="DAK1/DegV-like"/>
    <property type="match status" value="1"/>
</dbReference>
<keyword evidence="3 8" id="KW-0418">Kinase</keyword>
<gene>
    <name evidence="8" type="ORF">NBG84_03590</name>
</gene>
<dbReference type="InterPro" id="IPR036117">
    <property type="entry name" value="DhaL_dom_sf"/>
</dbReference>
<comment type="caution">
    <text evidence="8">The sequence shown here is derived from an EMBL/GenBank/DDBJ whole genome shotgun (WGS) entry which is preliminary data.</text>
</comment>
<dbReference type="Gene3D" id="1.25.40.340">
    <property type="match status" value="1"/>
</dbReference>
<keyword evidence="4" id="KW-0067">ATP-binding</keyword>
<dbReference type="PROSITE" id="PS51480">
    <property type="entry name" value="DHAL"/>
    <property type="match status" value="1"/>
</dbReference>
<keyword evidence="1 8" id="KW-0808">Transferase</keyword>
<reference evidence="8" key="1">
    <citation type="submission" date="2022-06" db="EMBL/GenBank/DDBJ databases">
        <title>Genome public.</title>
        <authorList>
            <person name="Sun Q."/>
        </authorList>
    </citation>
    <scope>NUCLEOTIDE SEQUENCE</scope>
    <source>
        <strain evidence="8">CWNU-1</strain>
    </source>
</reference>
<dbReference type="Pfam" id="PF02734">
    <property type="entry name" value="Dak2"/>
    <property type="match status" value="1"/>
</dbReference>
<evidence type="ECO:0000256" key="2">
    <source>
        <dbReference type="ARBA" id="ARBA00022741"/>
    </source>
</evidence>
<dbReference type="Proteomes" id="UP001431429">
    <property type="component" value="Unassembled WGS sequence"/>
</dbReference>
<organism evidence="8 9">
    <name type="scientific">Streptomyces albipurpureus</name>
    <dbReference type="NCBI Taxonomy" id="2897419"/>
    <lineage>
        <taxon>Bacteria</taxon>
        <taxon>Bacillati</taxon>
        <taxon>Actinomycetota</taxon>
        <taxon>Actinomycetes</taxon>
        <taxon>Kitasatosporales</taxon>
        <taxon>Streptomycetaceae</taxon>
        <taxon>Streptomyces</taxon>
    </lineage>
</organism>
<name>A0ABT0UFK7_9ACTN</name>
<protein>
    <submittedName>
        <fullName evidence="8">Dihydroxyacetone kinase subunit DhaK</fullName>
        <ecNumber evidence="8">2.7.1.121</ecNumber>
    </submittedName>
</protein>